<dbReference type="Pfam" id="PF08411">
    <property type="entry name" value="ExoI_SH3"/>
    <property type="match status" value="1"/>
</dbReference>
<dbReference type="FunFam" id="3.30.420.10:FF:000033">
    <property type="entry name" value="Exodeoxyribonuclease I"/>
    <property type="match status" value="1"/>
</dbReference>
<dbReference type="PROSITE" id="PS51784">
    <property type="entry name" value="EXOI_SH3"/>
    <property type="match status" value="1"/>
</dbReference>
<keyword evidence="6 14" id="KW-0227">DNA damage</keyword>
<dbReference type="EMBL" id="CP002189">
    <property type="protein sequence ID" value="ADV33848.1"/>
    <property type="molecule type" value="Genomic_DNA"/>
</dbReference>
<evidence type="ECO:0000256" key="16">
    <source>
        <dbReference type="PIRSR" id="PIRSR000977-2"/>
    </source>
</evidence>
<sequence length="491" mass="59174">MTLLQNQPNFFIYDYETFGLNPALDRPAQFAGIRVDDKLCPIAKKEIFFCQIPHDYLPNPESVLTTGITPQYTLQYGLTESEFAYRIFNIFNKPNTCIVGYNNINFDDEFTRHTFYRNFCDPYLWAYNHGNSRWDLLPILRAYYSLYPEKIYWPINNKNKISFRLIDLTYANHIEHLNVHDAMSDVYATLEIMKLTQKTHPYFFQFLYNHRTKDQLKKIINFDFIDPLIFISNTINDTYNNFIKFLAPISWHPNNKNILIAYDLNSKPDLLLNLNINKLYQNLYQGTQNLSDLFKQIPLQLIKLNSCPILIPIHLIKKENIFYYKNSLFSYYQYCLKNLNFIQTNINHTYLKNKIKTFYTTIESYFKLKQTYQKVHVDNQLYFKFFNFSDRQLINKIRNTNIQQLSKIKINSTDTRLKLLFFFYKARNFPYSLNVKEQKSWLDYKRLLLQQSKFQNYLTNIDNLLLHQNNLIQINLLHKLKQYYKHYLNTI</sequence>
<dbReference type="EC" id="3.1.11.1" evidence="2 14"/>
<dbReference type="GO" id="GO:0008310">
    <property type="term" value="F:single-stranded DNA 3'-5' DNA exonuclease activity"/>
    <property type="evidence" value="ECO:0007669"/>
    <property type="project" value="UniProtKB-EC"/>
</dbReference>
<dbReference type="RefSeq" id="WP_013516773.1">
    <property type="nucleotide sequence ID" value="NC_014909.2"/>
</dbReference>
<dbReference type="Gene3D" id="1.20.1280.70">
    <property type="entry name" value="Exonuclease ExoI, domain 3"/>
    <property type="match status" value="1"/>
</dbReference>
<keyword evidence="9 16" id="KW-0460">Magnesium</keyword>
<feature type="domain" description="ExoI C-terminal" evidence="18">
    <location>
        <begin position="373"/>
        <end position="488"/>
    </location>
</feature>
<evidence type="ECO:0000256" key="6">
    <source>
        <dbReference type="ARBA" id="ARBA00022763"/>
    </source>
</evidence>
<comment type="subunit">
    <text evidence="13">Monomer. Interacts with ssb (via C-terminus); this interaction stimulates the exonuclease activity by recruiting the enzyme to its substrate.</text>
</comment>
<evidence type="ECO:0000259" key="17">
    <source>
        <dbReference type="PROSITE" id="PS51784"/>
    </source>
</evidence>
<evidence type="ECO:0000256" key="9">
    <source>
        <dbReference type="ARBA" id="ARBA00022842"/>
    </source>
</evidence>
<dbReference type="STRING" id="859654.BVAF_462"/>
<proteinExistence type="predicted"/>
<reference evidence="19 20" key="1">
    <citation type="journal article" date="2010" name="BMC Genomics">
        <title>Unprecedented loss of ammonia assimilation capability in a urease-encoding bacterial mutualist.</title>
        <authorList>
            <person name="Williams L.E."/>
            <person name="Wernegreen J.J."/>
        </authorList>
    </citation>
    <scope>NUCLEOTIDE SEQUENCE [LARGE SCALE GENOMIC DNA]</scope>
    <source>
        <strain evidence="19 20">BVAF</strain>
    </source>
</reference>
<comment type="function">
    <text evidence="12">Degrades single-stranded DNA (ssDNA) in a highly processive manner. Also functions as a DNA deoxyribophosphodiesterase that releases deoxyribose-phosphate moieties following the cleavage of DNA at an apurinic/apyrimidinic (AP) site by either an AP endonuclease or AP lyase.</text>
</comment>
<gene>
    <name evidence="19" type="primary">sbcB</name>
    <name evidence="19" type="ordered locus">BVAF_462</name>
</gene>
<dbReference type="InterPro" id="IPR034747">
    <property type="entry name" value="EXOI_SH3"/>
</dbReference>
<organism evidence="19 20">
    <name type="scientific">Blochmanniella vafra (strain BVAF)</name>
    <dbReference type="NCBI Taxonomy" id="859654"/>
    <lineage>
        <taxon>Bacteria</taxon>
        <taxon>Pseudomonadati</taxon>
        <taxon>Pseudomonadota</taxon>
        <taxon>Gammaproteobacteria</taxon>
        <taxon>Enterobacterales</taxon>
        <taxon>Enterobacteriaceae</taxon>
        <taxon>ant endosymbionts</taxon>
        <taxon>Candidatus Blochmanniella</taxon>
    </lineage>
</organism>
<dbReference type="PIRSF" id="PIRSF000977">
    <property type="entry name" value="Exodeoxyribonuclease_I"/>
    <property type="match status" value="1"/>
</dbReference>
<evidence type="ECO:0000256" key="3">
    <source>
        <dbReference type="ARBA" id="ARBA00019900"/>
    </source>
</evidence>
<dbReference type="PROSITE" id="PS51785">
    <property type="entry name" value="EXOI_C"/>
    <property type="match status" value="1"/>
</dbReference>
<dbReference type="OrthoDB" id="9763470at2"/>
<dbReference type="SUPFAM" id="SSF53098">
    <property type="entry name" value="Ribonuclease H-like"/>
    <property type="match status" value="1"/>
</dbReference>
<dbReference type="GO" id="GO:0046872">
    <property type="term" value="F:metal ion binding"/>
    <property type="evidence" value="ECO:0007669"/>
    <property type="project" value="UniProtKB-KW"/>
</dbReference>
<dbReference type="InterPro" id="IPR038649">
    <property type="entry name" value="EXOI_SH3_sf"/>
</dbReference>
<keyword evidence="5 16" id="KW-0479">Metal-binding</keyword>
<keyword evidence="10" id="KW-0238">DNA-binding</keyword>
<dbReference type="InterPro" id="IPR023607">
    <property type="entry name" value="Exodeoxyribonuclease_I"/>
</dbReference>
<evidence type="ECO:0000313" key="20">
    <source>
        <dbReference type="Proteomes" id="UP000007464"/>
    </source>
</evidence>
<dbReference type="InterPro" id="IPR036397">
    <property type="entry name" value="RNaseH_sf"/>
</dbReference>
<dbReference type="Pfam" id="PF26016">
    <property type="entry name" value="ExoI_C"/>
    <property type="match status" value="1"/>
</dbReference>
<feature type="binding site" evidence="15">
    <location>
        <position position="164"/>
    </location>
    <ligand>
        <name>substrate</name>
    </ligand>
</feature>
<evidence type="ECO:0000256" key="14">
    <source>
        <dbReference type="PIRNR" id="PIRNR000977"/>
    </source>
</evidence>
<dbReference type="Pfam" id="PF00929">
    <property type="entry name" value="RNase_T"/>
    <property type="match status" value="1"/>
</dbReference>
<accession>E8Q724</accession>
<dbReference type="CDD" id="cd06138">
    <property type="entry name" value="ExoI_N"/>
    <property type="match status" value="1"/>
</dbReference>
<evidence type="ECO:0000256" key="7">
    <source>
        <dbReference type="ARBA" id="ARBA00022801"/>
    </source>
</evidence>
<feature type="binding site" evidence="16">
    <location>
        <position position="14"/>
    </location>
    <ligand>
        <name>Mg(2+)</name>
        <dbReference type="ChEBI" id="CHEBI:18420"/>
        <label>1</label>
    </ligand>
</feature>
<dbReference type="InterPro" id="IPR012337">
    <property type="entry name" value="RNaseH-like_sf"/>
</dbReference>
<dbReference type="Gene3D" id="3.30.420.10">
    <property type="entry name" value="Ribonuclease H-like superfamily/Ribonuclease H"/>
    <property type="match status" value="1"/>
</dbReference>
<feature type="binding site" evidence="15">
    <location>
        <position position="16"/>
    </location>
    <ligand>
        <name>substrate</name>
    </ligand>
</feature>
<feature type="binding site" evidence="16">
    <location>
        <position position="16"/>
    </location>
    <ligand>
        <name>Mg(2+)</name>
        <dbReference type="ChEBI" id="CHEBI:18420"/>
        <label>2</label>
    </ligand>
</feature>
<keyword evidence="4 14" id="KW-0540">Nuclease</keyword>
<comment type="cofactor">
    <cofactor evidence="16">
        <name>Mg(2+)</name>
        <dbReference type="ChEBI" id="CHEBI:18420"/>
    </cofactor>
    <text evidence="16">Binds 2 Mg(2+) ions per monomer.</text>
</comment>
<keyword evidence="8 14" id="KW-0269">Exonuclease</keyword>
<dbReference type="NCBIfam" id="NF008746">
    <property type="entry name" value="PRK11779.1"/>
    <property type="match status" value="1"/>
</dbReference>
<dbReference type="GO" id="GO:0003677">
    <property type="term" value="F:DNA binding"/>
    <property type="evidence" value="ECO:0007669"/>
    <property type="project" value="UniProtKB-KW"/>
</dbReference>
<evidence type="ECO:0000256" key="2">
    <source>
        <dbReference type="ARBA" id="ARBA00012108"/>
    </source>
</evidence>
<evidence type="ECO:0000256" key="12">
    <source>
        <dbReference type="ARBA" id="ARBA00046035"/>
    </source>
</evidence>
<keyword evidence="7 14" id="KW-0378">Hydrolase</keyword>
<protein>
    <recommendedName>
        <fullName evidence="3 14">Exodeoxyribonuclease I</fullName>
        <ecNumber evidence="2 14">3.1.11.1</ecNumber>
    </recommendedName>
</protein>
<feature type="binding site" evidence="16">
    <location>
        <position position="185"/>
    </location>
    <ligand>
        <name>Mg(2+)</name>
        <dbReference type="ChEBI" id="CHEBI:18420"/>
        <label>2</label>
    </ligand>
</feature>
<evidence type="ECO:0000256" key="10">
    <source>
        <dbReference type="ARBA" id="ARBA00023125"/>
    </source>
</evidence>
<dbReference type="InterPro" id="IPR013520">
    <property type="entry name" value="Ribonucl_H"/>
</dbReference>
<dbReference type="AlphaFoldDB" id="E8Q724"/>
<evidence type="ECO:0000256" key="15">
    <source>
        <dbReference type="PIRSR" id="PIRSR000977-1"/>
    </source>
</evidence>
<dbReference type="Gene3D" id="3.30.1520.20">
    <property type="entry name" value="Exonuclease ExoI, domain 2"/>
    <property type="match status" value="1"/>
</dbReference>
<evidence type="ECO:0000256" key="5">
    <source>
        <dbReference type="ARBA" id="ARBA00022723"/>
    </source>
</evidence>
<evidence type="ECO:0000256" key="4">
    <source>
        <dbReference type="ARBA" id="ARBA00022722"/>
    </source>
</evidence>
<dbReference type="HOGENOM" id="CLU_043508_1_1_6"/>
<evidence type="ECO:0000256" key="13">
    <source>
        <dbReference type="ARBA" id="ARBA00046792"/>
    </source>
</evidence>
<evidence type="ECO:0000313" key="19">
    <source>
        <dbReference type="EMBL" id="ADV33848.1"/>
    </source>
</evidence>
<comment type="catalytic activity">
    <reaction evidence="1 14">
        <text>Exonucleolytic cleavage in the 3'- to 5'-direction to yield nucleoside 5'-phosphates.</text>
        <dbReference type="EC" id="3.1.11.1"/>
    </reaction>
</comment>
<evidence type="ECO:0000256" key="11">
    <source>
        <dbReference type="ARBA" id="ARBA00023204"/>
    </source>
</evidence>
<keyword evidence="11 14" id="KW-0234">DNA repair</keyword>
<dbReference type="InterPro" id="IPR013620">
    <property type="entry name" value="Exonuc_1_SH3"/>
</dbReference>
<dbReference type="GO" id="GO:0006281">
    <property type="term" value="P:DNA repair"/>
    <property type="evidence" value="ECO:0007669"/>
    <property type="project" value="UniProtKB-KW"/>
</dbReference>
<dbReference type="InterPro" id="IPR058561">
    <property type="entry name" value="Exonuc_1_C"/>
</dbReference>
<evidence type="ECO:0000256" key="1">
    <source>
        <dbReference type="ARBA" id="ARBA00000563"/>
    </source>
</evidence>
<evidence type="ECO:0000256" key="8">
    <source>
        <dbReference type="ARBA" id="ARBA00022839"/>
    </source>
</evidence>
<dbReference type="Proteomes" id="UP000007464">
    <property type="component" value="Chromosome"/>
</dbReference>
<name>E8Q724_BLOVB</name>
<evidence type="ECO:0000259" key="18">
    <source>
        <dbReference type="PROSITE" id="PS51785"/>
    </source>
</evidence>
<keyword evidence="20" id="KW-1185">Reference proteome</keyword>
<dbReference type="KEGG" id="bva:BVAF_462"/>
<feature type="domain" description="ExoI SH3-like" evidence="17">
    <location>
        <begin position="201"/>
        <end position="363"/>
    </location>
</feature>